<evidence type="ECO:0000256" key="5">
    <source>
        <dbReference type="SAM" id="MobiDB-lite"/>
    </source>
</evidence>
<feature type="compositionally biased region" description="Polar residues" evidence="5">
    <location>
        <begin position="266"/>
        <end position="282"/>
    </location>
</feature>
<proteinExistence type="predicted"/>
<feature type="compositionally biased region" description="Polar residues" evidence="5">
    <location>
        <begin position="388"/>
        <end position="413"/>
    </location>
</feature>
<keyword evidence="8" id="KW-1185">Reference proteome</keyword>
<feature type="compositionally biased region" description="Basic and acidic residues" evidence="5">
    <location>
        <begin position="232"/>
        <end position="246"/>
    </location>
</feature>
<dbReference type="EMBL" id="MU620903">
    <property type="protein sequence ID" value="KAI8581857.1"/>
    <property type="molecule type" value="Genomic_DNA"/>
</dbReference>
<dbReference type="Proteomes" id="UP001206595">
    <property type="component" value="Unassembled WGS sequence"/>
</dbReference>
<keyword evidence="2" id="KW-0805">Transcription regulation</keyword>
<comment type="caution">
    <text evidence="7">The sequence shown here is derived from an EMBL/GenBank/DDBJ whole genome shotgun (WGS) entry which is preliminary data.</text>
</comment>
<dbReference type="Pfam" id="PF11754">
    <property type="entry name" value="Velvet"/>
    <property type="match status" value="2"/>
</dbReference>
<feature type="domain" description="Velvet" evidence="6">
    <location>
        <begin position="18"/>
        <end position="195"/>
    </location>
</feature>
<evidence type="ECO:0000313" key="7">
    <source>
        <dbReference type="EMBL" id="KAI8581857.1"/>
    </source>
</evidence>
<organism evidence="7 8">
    <name type="scientific">Umbelopsis ramanniana AG</name>
    <dbReference type="NCBI Taxonomy" id="1314678"/>
    <lineage>
        <taxon>Eukaryota</taxon>
        <taxon>Fungi</taxon>
        <taxon>Fungi incertae sedis</taxon>
        <taxon>Mucoromycota</taxon>
        <taxon>Mucoromycotina</taxon>
        <taxon>Umbelopsidomycetes</taxon>
        <taxon>Umbelopsidales</taxon>
        <taxon>Umbelopsidaceae</taxon>
        <taxon>Umbelopsis</taxon>
    </lineage>
</organism>
<evidence type="ECO:0000259" key="6">
    <source>
        <dbReference type="PROSITE" id="PS51821"/>
    </source>
</evidence>
<evidence type="ECO:0000256" key="1">
    <source>
        <dbReference type="ARBA" id="ARBA00004123"/>
    </source>
</evidence>
<keyword evidence="4" id="KW-0539">Nucleus</keyword>
<evidence type="ECO:0000256" key="4">
    <source>
        <dbReference type="ARBA" id="ARBA00023242"/>
    </source>
</evidence>
<dbReference type="RefSeq" id="XP_051446861.1">
    <property type="nucleotide sequence ID" value="XM_051587108.1"/>
</dbReference>
<dbReference type="PANTHER" id="PTHR33572:SF18">
    <property type="entry name" value="SPORE DEVELOPMENT REGULATOR VOSA"/>
    <property type="match status" value="1"/>
</dbReference>
<protein>
    <recommendedName>
        <fullName evidence="6">Velvet domain-containing protein</fullName>
    </recommendedName>
</protein>
<dbReference type="AlphaFoldDB" id="A0AAD5EEC5"/>
<feature type="region of interest" description="Disordered" evidence="5">
    <location>
        <begin position="201"/>
        <end position="246"/>
    </location>
</feature>
<gene>
    <name evidence="7" type="ORF">K450DRAFT_229573</name>
</gene>
<sequence>MEDIISYHFASVKQRHENRHEMEYQLSVRQQPKQSRMCGIGEKADRRPVDPPPIVQLKVVDPSLSGHERSAYLQNPYYFMYASLMAADIDEELHLLRDGKTRSTTGSVVSSLYHLKDIDNADAGFFVFPDLSVRMEGNYRLKLSLFEIIGKEVFHCKSIITHIFVVYSAKRFPGMEESTFLSRSFADQGLKIRIRKEIRVRRKQSKRKESLPDPSGQKRIMYNKRPRNISIHQDDQSDHESSEGEYHVADIGRDRQKEHNVLDSEATVQSTEPWNAQSNYSQPAKLVRSEPPNATSPGMEPLDSIERLPNSNRSNPLIMGNEMMLPPANRTYQAPYSPMPPTNNTVPKRFHQSLPGHGFSVSVPQAASSTRNQAAHAQDRSASEPTIRVSTSRQPGTHQSPWLMQHNDQQRGSSAVEDDPHSSSPHMANVFYSTSPGPMGLSHGMDATYGARRAGPAGSAINQ</sequence>
<name>A0AAD5EEC5_UMBRA</name>
<dbReference type="PROSITE" id="PS51821">
    <property type="entry name" value="VELVET"/>
    <property type="match status" value="1"/>
</dbReference>
<keyword evidence="3" id="KW-0804">Transcription</keyword>
<feature type="region of interest" description="Disordered" evidence="5">
    <location>
        <begin position="258"/>
        <end position="427"/>
    </location>
</feature>
<reference evidence="7" key="1">
    <citation type="submission" date="2021-06" db="EMBL/GenBank/DDBJ databases">
        <authorList>
            <consortium name="DOE Joint Genome Institute"/>
            <person name="Mondo S.J."/>
            <person name="Amses K.R."/>
            <person name="Simmons D.R."/>
            <person name="Longcore J.E."/>
            <person name="Seto K."/>
            <person name="Alves G.H."/>
            <person name="Bonds A.E."/>
            <person name="Quandt C.A."/>
            <person name="Davis W.J."/>
            <person name="Chang Y."/>
            <person name="Letcher P.M."/>
            <person name="Powell M.J."/>
            <person name="Kuo A."/>
            <person name="Labutti K."/>
            <person name="Pangilinan J."/>
            <person name="Andreopoulos W."/>
            <person name="Tritt A."/>
            <person name="Riley R."/>
            <person name="Hundley H."/>
            <person name="Johnson J."/>
            <person name="Lipzen A."/>
            <person name="Barry K."/>
            <person name="Berbee M.L."/>
            <person name="Buchler N.E."/>
            <person name="Grigoriev I.V."/>
            <person name="Spatafora J.W."/>
            <person name="Stajich J.E."/>
            <person name="James T.Y."/>
        </authorList>
    </citation>
    <scope>NUCLEOTIDE SEQUENCE</scope>
    <source>
        <strain evidence="7">AG</strain>
    </source>
</reference>
<dbReference type="Gene3D" id="2.60.40.3960">
    <property type="entry name" value="Velvet domain"/>
    <property type="match status" value="1"/>
</dbReference>
<dbReference type="InterPro" id="IPR038491">
    <property type="entry name" value="Velvet_dom_sf"/>
</dbReference>
<feature type="compositionally biased region" description="Polar residues" evidence="5">
    <location>
        <begin position="362"/>
        <end position="375"/>
    </location>
</feature>
<dbReference type="InterPro" id="IPR037525">
    <property type="entry name" value="Velvet_dom"/>
</dbReference>
<dbReference type="InterPro" id="IPR021740">
    <property type="entry name" value="Velvet"/>
</dbReference>
<reference evidence="7" key="2">
    <citation type="journal article" date="2022" name="Proc. Natl. Acad. Sci. U.S.A.">
        <title>Diploid-dominant life cycles characterize the early evolution of Fungi.</title>
        <authorList>
            <person name="Amses K.R."/>
            <person name="Simmons D.R."/>
            <person name="Longcore J.E."/>
            <person name="Mondo S.J."/>
            <person name="Seto K."/>
            <person name="Jeronimo G.H."/>
            <person name="Bonds A.E."/>
            <person name="Quandt C.A."/>
            <person name="Davis W.J."/>
            <person name="Chang Y."/>
            <person name="Federici B.A."/>
            <person name="Kuo A."/>
            <person name="LaButti K."/>
            <person name="Pangilinan J."/>
            <person name="Andreopoulos W."/>
            <person name="Tritt A."/>
            <person name="Riley R."/>
            <person name="Hundley H."/>
            <person name="Johnson J."/>
            <person name="Lipzen A."/>
            <person name="Barry K."/>
            <person name="Lang B.F."/>
            <person name="Cuomo C.A."/>
            <person name="Buchler N.E."/>
            <person name="Grigoriev I.V."/>
            <person name="Spatafora J.W."/>
            <person name="Stajich J.E."/>
            <person name="James T.Y."/>
        </authorList>
    </citation>
    <scope>NUCLEOTIDE SEQUENCE</scope>
    <source>
        <strain evidence="7">AG</strain>
    </source>
</reference>
<dbReference type="PANTHER" id="PTHR33572">
    <property type="entry name" value="SPORE DEVELOPMENT REGULATOR VOSA"/>
    <property type="match status" value="1"/>
</dbReference>
<accession>A0AAD5EEC5</accession>
<evidence type="ECO:0000313" key="8">
    <source>
        <dbReference type="Proteomes" id="UP001206595"/>
    </source>
</evidence>
<dbReference type="GO" id="GO:0005634">
    <property type="term" value="C:nucleus"/>
    <property type="evidence" value="ECO:0007669"/>
    <property type="project" value="UniProtKB-SubCell"/>
</dbReference>
<dbReference type="GeneID" id="75912455"/>
<evidence type="ECO:0000256" key="3">
    <source>
        <dbReference type="ARBA" id="ARBA00023163"/>
    </source>
</evidence>
<comment type="subcellular location">
    <subcellularLocation>
        <location evidence="1">Nucleus</location>
    </subcellularLocation>
</comment>
<evidence type="ECO:0000256" key="2">
    <source>
        <dbReference type="ARBA" id="ARBA00023015"/>
    </source>
</evidence>